<comment type="caution">
    <text evidence="1">The sequence shown here is derived from an EMBL/GenBank/DDBJ whole genome shotgun (WGS) entry which is preliminary data.</text>
</comment>
<dbReference type="RefSeq" id="WP_420244918.1">
    <property type="nucleotide sequence ID" value="NZ_BOPV01000001.1"/>
</dbReference>
<dbReference type="EMBL" id="BOPV01000001">
    <property type="protein sequence ID" value="GIL41435.1"/>
    <property type="molecule type" value="Genomic_DNA"/>
</dbReference>
<evidence type="ECO:0000313" key="1">
    <source>
        <dbReference type="EMBL" id="GIL41435.1"/>
    </source>
</evidence>
<dbReference type="AlphaFoldDB" id="A0A8S8XJR7"/>
<name>A0A8S8XJR7_9PROT</name>
<protein>
    <submittedName>
        <fullName evidence="1">Uncharacterized protein</fullName>
    </submittedName>
</protein>
<keyword evidence="2" id="KW-1185">Reference proteome</keyword>
<dbReference type="Proteomes" id="UP000681075">
    <property type="component" value="Unassembled WGS sequence"/>
</dbReference>
<sequence length="243" mass="25757">MKSLFARAIGRADLQSEGATAELAPAETVAAAVLRVTELYVLGGEHRTPALLREMIELAGQVNDSVRDAVLDLADSAARAQNALAQLRAVQRDWSQARAAPDVAPAAQAMPARFAIAIDPRGAAATAADLVVARRRMAALAFDRLPNAPVWPRVKLLLQAFGFDAALIAFLRGGDEVTLEEAASLLAECEGASVPIFRTQLIQLFEFLVGTLGLVEPPQSHDLRFPSPEAPVPHLASTLDALG</sequence>
<accession>A0A8S8XJR7</accession>
<reference evidence="1" key="1">
    <citation type="submission" date="2021-02" db="EMBL/GenBank/DDBJ databases">
        <title>Genome sequence of Rhodospirillales sp. strain TMPK1 isolated from soil.</title>
        <authorList>
            <person name="Nakai R."/>
            <person name="Kusada H."/>
            <person name="Tamaki H."/>
        </authorList>
    </citation>
    <scope>NUCLEOTIDE SEQUENCE</scope>
    <source>
        <strain evidence="1">TMPK1</strain>
    </source>
</reference>
<evidence type="ECO:0000313" key="2">
    <source>
        <dbReference type="Proteomes" id="UP000681075"/>
    </source>
</evidence>
<proteinExistence type="predicted"/>
<organism evidence="1 2">
    <name type="scientific">Roseiterribacter gracilis</name>
    <dbReference type="NCBI Taxonomy" id="2812848"/>
    <lineage>
        <taxon>Bacteria</taxon>
        <taxon>Pseudomonadati</taxon>
        <taxon>Pseudomonadota</taxon>
        <taxon>Alphaproteobacteria</taxon>
        <taxon>Rhodospirillales</taxon>
        <taxon>Roseiterribacteraceae</taxon>
        <taxon>Roseiterribacter</taxon>
    </lineage>
</organism>
<gene>
    <name evidence="1" type="ORF">TMPK1_36720</name>
</gene>